<dbReference type="EMBL" id="JAWDGP010002313">
    <property type="protein sequence ID" value="KAK3784065.1"/>
    <property type="molecule type" value="Genomic_DNA"/>
</dbReference>
<protein>
    <recommendedName>
        <fullName evidence="2">Oxidoreductase-like domain-containing protein</fullName>
    </recommendedName>
</protein>
<feature type="region of interest" description="Disordered" evidence="1">
    <location>
        <begin position="48"/>
        <end position="78"/>
    </location>
</feature>
<evidence type="ECO:0000256" key="1">
    <source>
        <dbReference type="SAM" id="MobiDB-lite"/>
    </source>
</evidence>
<dbReference type="Pfam" id="PF09791">
    <property type="entry name" value="Oxidored-like"/>
    <property type="match status" value="1"/>
</dbReference>
<dbReference type="PANTHER" id="PTHR21193:SF3">
    <property type="entry name" value="OXIDOREDUCTASE-LIKE DOMAIN-CONTAINING PROTEIN 1"/>
    <property type="match status" value="1"/>
</dbReference>
<keyword evidence="4" id="KW-1185">Reference proteome</keyword>
<name>A0AAE1DVP1_9GAST</name>
<dbReference type="InterPro" id="IPR039251">
    <property type="entry name" value="OXLD1"/>
</dbReference>
<dbReference type="GO" id="GO:0005739">
    <property type="term" value="C:mitochondrion"/>
    <property type="evidence" value="ECO:0007669"/>
    <property type="project" value="TreeGrafter"/>
</dbReference>
<dbReference type="PANTHER" id="PTHR21193">
    <property type="entry name" value="OXIDOREDUCTASE-LIKE DOMAIN-CONTAINING PROTEIN 1"/>
    <property type="match status" value="1"/>
</dbReference>
<accession>A0AAE1DVP1</accession>
<evidence type="ECO:0000313" key="3">
    <source>
        <dbReference type="EMBL" id="KAK3784065.1"/>
    </source>
</evidence>
<dbReference type="Proteomes" id="UP001283361">
    <property type="component" value="Unassembled WGS sequence"/>
</dbReference>
<feature type="domain" description="Oxidoreductase-like" evidence="2">
    <location>
        <begin position="148"/>
        <end position="177"/>
    </location>
</feature>
<dbReference type="InterPro" id="IPR019180">
    <property type="entry name" value="Oxidoreductase-like_N"/>
</dbReference>
<dbReference type="AlphaFoldDB" id="A0AAE1DVP1"/>
<gene>
    <name evidence="3" type="ORF">RRG08_025258</name>
</gene>
<evidence type="ECO:0000313" key="4">
    <source>
        <dbReference type="Proteomes" id="UP001283361"/>
    </source>
</evidence>
<evidence type="ECO:0000259" key="2">
    <source>
        <dbReference type="Pfam" id="PF09791"/>
    </source>
</evidence>
<proteinExistence type="predicted"/>
<reference evidence="3" key="1">
    <citation type="journal article" date="2023" name="G3 (Bethesda)">
        <title>A reference genome for the long-term kleptoplast-retaining sea slug Elysia crispata morphotype clarki.</title>
        <authorList>
            <person name="Eastman K.E."/>
            <person name="Pendleton A.L."/>
            <person name="Shaikh M.A."/>
            <person name="Suttiyut T."/>
            <person name="Ogas R."/>
            <person name="Tomko P."/>
            <person name="Gavelis G."/>
            <person name="Widhalm J.R."/>
            <person name="Wisecaver J.H."/>
        </authorList>
    </citation>
    <scope>NUCLEOTIDE SEQUENCE</scope>
    <source>
        <strain evidence="3">ECLA1</strain>
    </source>
</reference>
<comment type="caution">
    <text evidence="3">The sequence shown here is derived from an EMBL/GenBank/DDBJ whole genome shotgun (WGS) entry which is preliminary data.</text>
</comment>
<organism evidence="3 4">
    <name type="scientific">Elysia crispata</name>
    <name type="common">lettuce slug</name>
    <dbReference type="NCBI Taxonomy" id="231223"/>
    <lineage>
        <taxon>Eukaryota</taxon>
        <taxon>Metazoa</taxon>
        <taxon>Spiralia</taxon>
        <taxon>Lophotrochozoa</taxon>
        <taxon>Mollusca</taxon>
        <taxon>Gastropoda</taxon>
        <taxon>Heterobranchia</taxon>
        <taxon>Euthyneura</taxon>
        <taxon>Panpulmonata</taxon>
        <taxon>Sacoglossa</taxon>
        <taxon>Placobranchoidea</taxon>
        <taxon>Plakobranchidae</taxon>
        <taxon>Elysia</taxon>
    </lineage>
</organism>
<sequence>MTKLQSLSRLCTSFQAKLLIKRASPSHFGEWRALSTSYSWRLQISSSCHNEKDHSKSSRAGANDPANMTEGSKESKLLKENNIGETEWDCSLRKSEKLNDSFSSETEGRSPPSSSGPLEQVNILQNSRDNDSPSAVKIITVVPGKGRPPEPPTTCCGTGCANCVWIVYAEELRDYYKDGGAEAKKALEKIDDPSLKAFIKLELGLR</sequence>
<feature type="region of interest" description="Disordered" evidence="1">
    <location>
        <begin position="100"/>
        <end position="119"/>
    </location>
</feature>